<proteinExistence type="predicted"/>
<dbReference type="PANTHER" id="PTHR43841">
    <property type="entry name" value="3-HYDROXYACYL-THIOESTER DEHYDRATASE HTDX-RELATED"/>
    <property type="match status" value="1"/>
</dbReference>
<evidence type="ECO:0000313" key="3">
    <source>
        <dbReference type="Proteomes" id="UP001166251"/>
    </source>
</evidence>
<dbReference type="PANTHER" id="PTHR43841:SF1">
    <property type="entry name" value="3-HYDROXYACYL-THIOESTER DEHYDRATASE X"/>
    <property type="match status" value="1"/>
</dbReference>
<evidence type="ECO:0000259" key="1">
    <source>
        <dbReference type="Pfam" id="PF01575"/>
    </source>
</evidence>
<dbReference type="EMBL" id="JAHZSS010000022">
    <property type="protein sequence ID" value="MBW8192413.1"/>
    <property type="molecule type" value="Genomic_DNA"/>
</dbReference>
<accession>A0ABS7EKK9</accession>
<sequence>MERVPVRLLFEQGPMLKSFAGVIGREILPFSIARKNPDRFPVLEAELATPSERLLSHYMEWAGCDKGRYSTRVPTHIFFQLAMPMCIKQLSLTRYRLSKVINQGCRIKISRPIPWEAPVVAKVSLSSIKELPGKARVTQTIAIYCDDELSAELQVETLFPTSVASKRRSQKAEPSKAFSVIGHWQSNQYDGRNFALLSGDFNPIHWSRWVGKLSPFGTRVLHGMGTFIRSVEVLQNNIQTNISEIDVRFTAPLRLPGGVNTLLHQLDANAKWLQDIPLRLEDENGRLLMTGHYRR</sequence>
<protein>
    <recommendedName>
        <fullName evidence="1">MaoC-like domain-containing protein</fullName>
    </recommendedName>
</protein>
<keyword evidence="3" id="KW-1185">Reference proteome</keyword>
<comment type="caution">
    <text evidence="2">The sequence shown here is derived from an EMBL/GenBank/DDBJ whole genome shotgun (WGS) entry which is preliminary data.</text>
</comment>
<reference evidence="2" key="1">
    <citation type="submission" date="2021-07" db="EMBL/GenBank/DDBJ databases">
        <title>Neiella marina sp. nov., isolated from the intestinal content of sea cucumber Apostichopus japonicus.</title>
        <authorList>
            <person name="Bai X."/>
        </authorList>
    </citation>
    <scope>NUCLEOTIDE SEQUENCE</scope>
    <source>
        <strain evidence="2">126</strain>
    </source>
</reference>
<feature type="domain" description="MaoC-like" evidence="1">
    <location>
        <begin position="188"/>
        <end position="262"/>
    </location>
</feature>
<dbReference type="InterPro" id="IPR029069">
    <property type="entry name" value="HotDog_dom_sf"/>
</dbReference>
<dbReference type="Proteomes" id="UP001166251">
    <property type="component" value="Unassembled WGS sequence"/>
</dbReference>
<name>A0ABS7EKK9_9GAMM</name>
<dbReference type="InterPro" id="IPR002539">
    <property type="entry name" value="MaoC-like_dom"/>
</dbReference>
<dbReference type="Pfam" id="PF01575">
    <property type="entry name" value="MaoC_dehydratas"/>
    <property type="match status" value="1"/>
</dbReference>
<gene>
    <name evidence="2" type="ORF">K0504_15350</name>
</gene>
<dbReference type="RefSeq" id="WP_220105036.1">
    <property type="nucleotide sequence ID" value="NZ_JAHZSS010000022.1"/>
</dbReference>
<evidence type="ECO:0000313" key="2">
    <source>
        <dbReference type="EMBL" id="MBW8192413.1"/>
    </source>
</evidence>
<dbReference type="Gene3D" id="3.10.129.10">
    <property type="entry name" value="Hotdog Thioesterase"/>
    <property type="match status" value="1"/>
</dbReference>
<dbReference type="SUPFAM" id="SSF54637">
    <property type="entry name" value="Thioesterase/thiol ester dehydrase-isomerase"/>
    <property type="match status" value="2"/>
</dbReference>
<organism evidence="2 3">
    <name type="scientific">Neiella holothuriorum</name>
    <dbReference type="NCBI Taxonomy" id="2870530"/>
    <lineage>
        <taxon>Bacteria</taxon>
        <taxon>Pseudomonadati</taxon>
        <taxon>Pseudomonadota</taxon>
        <taxon>Gammaproteobacteria</taxon>
        <taxon>Alteromonadales</taxon>
        <taxon>Echinimonadaceae</taxon>
        <taxon>Neiella</taxon>
    </lineage>
</organism>
<dbReference type="CDD" id="cd03441">
    <property type="entry name" value="R_hydratase_like"/>
    <property type="match status" value="1"/>
</dbReference>